<dbReference type="EC" id="3.8.1.2" evidence="3"/>
<dbReference type="Gene3D" id="1.10.150.240">
    <property type="entry name" value="Putative phosphatase, domain 2"/>
    <property type="match status" value="1"/>
</dbReference>
<evidence type="ECO:0000256" key="2">
    <source>
        <dbReference type="ARBA" id="ARBA00022801"/>
    </source>
</evidence>
<evidence type="ECO:0000313" key="4">
    <source>
        <dbReference type="EMBL" id="GJD44986.1"/>
    </source>
</evidence>
<dbReference type="InterPro" id="IPR023198">
    <property type="entry name" value="PGP-like_dom2"/>
</dbReference>
<dbReference type="SFLD" id="SFLDG01129">
    <property type="entry name" value="C1.5:_HAD__Beta-PGM__Phosphata"/>
    <property type="match status" value="1"/>
</dbReference>
<dbReference type="SFLD" id="SFLDS00003">
    <property type="entry name" value="Haloacid_Dehalogenase"/>
    <property type="match status" value="1"/>
</dbReference>
<dbReference type="InterPro" id="IPR051540">
    <property type="entry name" value="S-2-haloacid_dehalogenase"/>
</dbReference>
<comment type="similarity">
    <text evidence="1 3">Belongs to the HAD-like hydrolase superfamily. S-2-haloalkanoic acid dehalogenase family.</text>
</comment>
<dbReference type="Pfam" id="PF00702">
    <property type="entry name" value="Hydrolase"/>
    <property type="match status" value="1"/>
</dbReference>
<keyword evidence="2 3" id="KW-0378">Hydrolase</keyword>
<reference evidence="4 5" key="1">
    <citation type="journal article" date="2021" name="Front. Microbiol.">
        <title>Comprehensive Comparative Genomics and Phenotyping of Methylobacterium Species.</title>
        <authorList>
            <person name="Alessa O."/>
            <person name="Ogura Y."/>
            <person name="Fujitani Y."/>
            <person name="Takami H."/>
            <person name="Hayashi T."/>
            <person name="Sahin N."/>
            <person name="Tani A."/>
        </authorList>
    </citation>
    <scope>NUCLEOTIDE SEQUENCE [LARGE SCALE GENOMIC DNA]</scope>
    <source>
        <strain evidence="4 5">DSM 23679</strain>
    </source>
</reference>
<accession>A0ABQ4QI87</accession>
<dbReference type="PRINTS" id="PR00413">
    <property type="entry name" value="HADHALOGNASE"/>
</dbReference>
<dbReference type="InterPro" id="IPR006439">
    <property type="entry name" value="HAD-SF_hydro_IA"/>
</dbReference>
<organism evidence="4 5">
    <name type="scientific">Methylobacterium cerastii</name>
    <dbReference type="NCBI Taxonomy" id="932741"/>
    <lineage>
        <taxon>Bacteria</taxon>
        <taxon>Pseudomonadati</taxon>
        <taxon>Pseudomonadota</taxon>
        <taxon>Alphaproteobacteria</taxon>
        <taxon>Hyphomicrobiales</taxon>
        <taxon>Methylobacteriaceae</taxon>
        <taxon>Methylobacterium</taxon>
    </lineage>
</organism>
<dbReference type="RefSeq" id="WP_147765166.1">
    <property type="nucleotide sequence ID" value="NZ_BPQG01000044.1"/>
</dbReference>
<evidence type="ECO:0000256" key="1">
    <source>
        <dbReference type="ARBA" id="ARBA00008106"/>
    </source>
</evidence>
<dbReference type="Proteomes" id="UP001055117">
    <property type="component" value="Unassembled WGS sequence"/>
</dbReference>
<gene>
    <name evidence="4" type="primary">hdl IVa_2</name>
    <name evidence="4" type="ORF">AFCDBAGC_2855</name>
</gene>
<evidence type="ECO:0000256" key="3">
    <source>
        <dbReference type="RuleBase" id="RU368077"/>
    </source>
</evidence>
<comment type="caution">
    <text evidence="4">The sequence shown here is derived from an EMBL/GenBank/DDBJ whole genome shotgun (WGS) entry which is preliminary data.</text>
</comment>
<dbReference type="SUPFAM" id="SSF56784">
    <property type="entry name" value="HAD-like"/>
    <property type="match status" value="1"/>
</dbReference>
<dbReference type="InterPro" id="IPR036412">
    <property type="entry name" value="HAD-like_sf"/>
</dbReference>
<dbReference type="EMBL" id="BPQG01000044">
    <property type="protein sequence ID" value="GJD44986.1"/>
    <property type="molecule type" value="Genomic_DNA"/>
</dbReference>
<dbReference type="SFLD" id="SFLDF00045">
    <property type="entry name" value="2-haloacid_dehalogenase"/>
    <property type="match status" value="1"/>
</dbReference>
<dbReference type="Gene3D" id="3.40.50.1000">
    <property type="entry name" value="HAD superfamily/HAD-like"/>
    <property type="match status" value="1"/>
</dbReference>
<dbReference type="PANTHER" id="PTHR43316:SF3">
    <property type="entry name" value="HALOACID DEHALOGENASE, TYPE II (AFU_ORTHOLOGUE AFUA_2G07750)-RELATED"/>
    <property type="match status" value="1"/>
</dbReference>
<comment type="catalytic activity">
    <reaction evidence="3">
        <text>an (S)-2-haloacid + H2O = a (2R)-2-hydroxycarboxylate + a halide anion + H(+)</text>
        <dbReference type="Rhea" id="RHEA:11192"/>
        <dbReference type="ChEBI" id="CHEBI:15377"/>
        <dbReference type="ChEBI" id="CHEBI:15378"/>
        <dbReference type="ChEBI" id="CHEBI:16042"/>
        <dbReference type="ChEBI" id="CHEBI:58314"/>
        <dbReference type="ChEBI" id="CHEBI:137405"/>
        <dbReference type="EC" id="3.8.1.2"/>
    </reaction>
</comment>
<dbReference type="SFLD" id="SFLDG01135">
    <property type="entry name" value="C1.5.6:_HAD__Beta-PGM__Phospha"/>
    <property type="match status" value="1"/>
</dbReference>
<dbReference type="NCBIfam" id="TIGR01428">
    <property type="entry name" value="HAD_type_II"/>
    <property type="match status" value="1"/>
</dbReference>
<dbReference type="InterPro" id="IPR006328">
    <property type="entry name" value="2-HAD"/>
</dbReference>
<protein>
    <recommendedName>
        <fullName evidence="3">(S)-2-haloacid dehalogenase</fullName>
        <ecNumber evidence="3">3.8.1.2</ecNumber>
    </recommendedName>
    <alternativeName>
        <fullName evidence="3">2-haloalkanoic acid dehalogenase</fullName>
    </alternativeName>
    <alternativeName>
        <fullName evidence="3">Halocarboxylic acid halidohydrolase</fullName>
    </alternativeName>
    <alternativeName>
        <fullName evidence="3">L-2-haloacid dehalogenase</fullName>
    </alternativeName>
</protein>
<dbReference type="PANTHER" id="PTHR43316">
    <property type="entry name" value="HYDROLASE, HALOACID DELAHOGENASE-RELATED"/>
    <property type="match status" value="1"/>
</dbReference>
<keyword evidence="5" id="KW-1185">Reference proteome</keyword>
<name>A0ABQ4QI87_9HYPH</name>
<sequence>MSATSKLGSPLLEGRTAVVFDAYGTLFDVHSAVQRHADAVGPDAARLSELWRTKQVEYSWNLSLIGRYVPFWQLTERALDFALASHASVDPALRDTLLDAYRDLDAYAEVPGVLERLRERGLTTALLSNGDAAMLGRSVDAAGIRPHLDTVLSVDAAQVFKTHPRAYAVVGEALGVSPEAVLFCSSNRWDVAGATAFGFACAWINRGAKPDEYADLAPVAVLTDLEGLF</sequence>
<comment type="function">
    <text evidence="3">Catalyzes the hydrolytic dehalogenation of small (S)-2-haloalkanoic acids to yield the corresponding (R)-2-hydroxyalkanoic acids.</text>
</comment>
<dbReference type="CDD" id="cd02588">
    <property type="entry name" value="HAD_L2-DEX"/>
    <property type="match status" value="1"/>
</dbReference>
<dbReference type="NCBIfam" id="TIGR01493">
    <property type="entry name" value="HAD-SF-IA-v2"/>
    <property type="match status" value="1"/>
</dbReference>
<dbReference type="InterPro" id="IPR023214">
    <property type="entry name" value="HAD_sf"/>
</dbReference>
<proteinExistence type="inferred from homology"/>
<evidence type="ECO:0000313" key="5">
    <source>
        <dbReference type="Proteomes" id="UP001055117"/>
    </source>
</evidence>